<dbReference type="EMBL" id="NRJF01000011">
    <property type="protein sequence ID" value="RIY38683.1"/>
    <property type="molecule type" value="Genomic_DNA"/>
</dbReference>
<dbReference type="Proteomes" id="UP000265964">
    <property type="component" value="Unassembled WGS sequence"/>
</dbReference>
<evidence type="ECO:0000256" key="8">
    <source>
        <dbReference type="SAM" id="MobiDB-lite"/>
    </source>
</evidence>
<feature type="compositionally biased region" description="Basic residues" evidence="8">
    <location>
        <begin position="234"/>
        <end position="244"/>
    </location>
</feature>
<dbReference type="AlphaFoldDB" id="A0A3A1YK90"/>
<evidence type="ECO:0000259" key="9">
    <source>
        <dbReference type="Pfam" id="PF09335"/>
    </source>
</evidence>
<feature type="transmembrane region" description="Helical" evidence="7">
    <location>
        <begin position="57"/>
        <end position="81"/>
    </location>
</feature>
<dbReference type="OrthoDB" id="21108at2"/>
<feature type="domain" description="VTT" evidence="9">
    <location>
        <begin position="36"/>
        <end position="163"/>
    </location>
</feature>
<keyword evidence="4 7" id="KW-0812">Transmembrane</keyword>
<keyword evidence="5 7" id="KW-1133">Transmembrane helix</keyword>
<evidence type="ECO:0000313" key="10">
    <source>
        <dbReference type="EMBL" id="RIY38683.1"/>
    </source>
</evidence>
<feature type="transmembrane region" description="Helical" evidence="7">
    <location>
        <begin position="143"/>
        <end position="166"/>
    </location>
</feature>
<feature type="region of interest" description="Disordered" evidence="8">
    <location>
        <begin position="220"/>
        <end position="257"/>
    </location>
</feature>
<sequence>MDSLISLFEHFAEYGNILSYIMVFTVLLISGLGVPIPEDITLVTAGILASQGYAHGYGIFFVCMAGVLIGDSCMYILGYIYGVKILRVKFLRRILTAKRIKSIRLRFQDNSTMFLFVARFLPGLRAAIYLFSGITRKVSYTKFILIDLFACIISVPVWVGLGYFFGNNLDYLKHLMHRIGLGVSIAAILALVAIIVLIKVRISRRQKKLTETKLNEHRESTNELYDHAKSHSGQIKKKQSKVKNHQQINSEEHNSQT</sequence>
<evidence type="ECO:0000256" key="1">
    <source>
        <dbReference type="ARBA" id="ARBA00004651"/>
    </source>
</evidence>
<accession>A0A3A1YK90</accession>
<comment type="similarity">
    <text evidence="2 7">Belongs to the DedA family.</text>
</comment>
<feature type="transmembrane region" description="Helical" evidence="7">
    <location>
        <begin position="17"/>
        <end position="36"/>
    </location>
</feature>
<keyword evidence="3 7" id="KW-1003">Cell membrane</keyword>
<dbReference type="GO" id="GO:0005886">
    <property type="term" value="C:plasma membrane"/>
    <property type="evidence" value="ECO:0007669"/>
    <property type="project" value="UniProtKB-SubCell"/>
</dbReference>
<evidence type="ECO:0000256" key="2">
    <source>
        <dbReference type="ARBA" id="ARBA00010792"/>
    </source>
</evidence>
<protein>
    <recommendedName>
        <fullName evidence="9">VTT domain-containing protein</fullName>
    </recommendedName>
</protein>
<feature type="transmembrane region" description="Helical" evidence="7">
    <location>
        <begin position="113"/>
        <end position="131"/>
    </location>
</feature>
<keyword evidence="11" id="KW-1185">Reference proteome</keyword>
<feature type="transmembrane region" description="Helical" evidence="7">
    <location>
        <begin position="178"/>
        <end position="198"/>
    </location>
</feature>
<evidence type="ECO:0000313" key="11">
    <source>
        <dbReference type="Proteomes" id="UP000265964"/>
    </source>
</evidence>
<comment type="subcellular location">
    <subcellularLocation>
        <location evidence="1 7">Cell membrane</location>
        <topology evidence="1 7">Multi-pass membrane protein</topology>
    </subcellularLocation>
</comment>
<reference evidence="10 11" key="1">
    <citation type="submission" date="2017-08" db="EMBL/GenBank/DDBJ databases">
        <title>Reclassification of Bisgaard taxon 37 and 44.</title>
        <authorList>
            <person name="Christensen H."/>
        </authorList>
    </citation>
    <scope>NUCLEOTIDE SEQUENCE [LARGE SCALE GENOMIC DNA]</scope>
    <source>
        <strain evidence="10 11">EEAB3T1</strain>
    </source>
</reference>
<proteinExistence type="inferred from homology"/>
<organism evidence="10 11">
    <name type="scientific">Psittacicella gerlachiana</name>
    <dbReference type="NCBI Taxonomy" id="2028574"/>
    <lineage>
        <taxon>Bacteria</taxon>
        <taxon>Pseudomonadati</taxon>
        <taxon>Pseudomonadota</taxon>
        <taxon>Gammaproteobacteria</taxon>
        <taxon>Pasteurellales</taxon>
        <taxon>Psittacicellaceae</taxon>
        <taxon>Psittacicella</taxon>
    </lineage>
</organism>
<dbReference type="Pfam" id="PF09335">
    <property type="entry name" value="VTT_dom"/>
    <property type="match status" value="1"/>
</dbReference>
<feature type="compositionally biased region" description="Basic and acidic residues" evidence="8">
    <location>
        <begin position="220"/>
        <end position="229"/>
    </location>
</feature>
<evidence type="ECO:0000256" key="3">
    <source>
        <dbReference type="ARBA" id="ARBA00022475"/>
    </source>
</evidence>
<evidence type="ECO:0000256" key="6">
    <source>
        <dbReference type="ARBA" id="ARBA00023136"/>
    </source>
</evidence>
<comment type="caution">
    <text evidence="10">The sequence shown here is derived from an EMBL/GenBank/DDBJ whole genome shotgun (WGS) entry which is preliminary data.</text>
</comment>
<dbReference type="PANTHER" id="PTHR30353">
    <property type="entry name" value="INNER MEMBRANE PROTEIN DEDA-RELATED"/>
    <property type="match status" value="1"/>
</dbReference>
<evidence type="ECO:0000256" key="5">
    <source>
        <dbReference type="ARBA" id="ARBA00022989"/>
    </source>
</evidence>
<name>A0A3A1YK90_9GAMM</name>
<dbReference type="InterPro" id="IPR032816">
    <property type="entry name" value="VTT_dom"/>
</dbReference>
<gene>
    <name evidence="10" type="ORF">CKF59_00415</name>
</gene>
<dbReference type="InterPro" id="IPR032818">
    <property type="entry name" value="DedA-like"/>
</dbReference>
<keyword evidence="6 7" id="KW-0472">Membrane</keyword>
<dbReference type="PANTHER" id="PTHR30353:SF15">
    <property type="entry name" value="INNER MEMBRANE PROTEIN YABI"/>
    <property type="match status" value="1"/>
</dbReference>
<evidence type="ECO:0000256" key="4">
    <source>
        <dbReference type="ARBA" id="ARBA00022692"/>
    </source>
</evidence>
<evidence type="ECO:0000256" key="7">
    <source>
        <dbReference type="RuleBase" id="RU367016"/>
    </source>
</evidence>